<proteinExistence type="predicted"/>
<sequence length="77" mass="9203">AISANVSKVGFEIYEHCELVSIELFEKDKNYKAAKSRRLIVNKGDEKEKIEFIQRLKIYIDVYHHLSEFKDTEEIRR</sequence>
<feature type="non-terminal residue" evidence="1">
    <location>
        <position position="1"/>
    </location>
</feature>
<protein>
    <submittedName>
        <fullName evidence="1">14695_t:CDS:1</fullName>
    </submittedName>
</protein>
<evidence type="ECO:0000313" key="2">
    <source>
        <dbReference type="Proteomes" id="UP000789901"/>
    </source>
</evidence>
<organism evidence="1 2">
    <name type="scientific">Gigaspora margarita</name>
    <dbReference type="NCBI Taxonomy" id="4874"/>
    <lineage>
        <taxon>Eukaryota</taxon>
        <taxon>Fungi</taxon>
        <taxon>Fungi incertae sedis</taxon>
        <taxon>Mucoromycota</taxon>
        <taxon>Glomeromycotina</taxon>
        <taxon>Glomeromycetes</taxon>
        <taxon>Diversisporales</taxon>
        <taxon>Gigasporaceae</taxon>
        <taxon>Gigaspora</taxon>
    </lineage>
</organism>
<keyword evidence="2" id="KW-1185">Reference proteome</keyword>
<comment type="caution">
    <text evidence="1">The sequence shown here is derived from an EMBL/GenBank/DDBJ whole genome shotgun (WGS) entry which is preliminary data.</text>
</comment>
<dbReference type="EMBL" id="CAJVQB010014959">
    <property type="protein sequence ID" value="CAG8771653.1"/>
    <property type="molecule type" value="Genomic_DNA"/>
</dbReference>
<reference evidence="1 2" key="1">
    <citation type="submission" date="2021-06" db="EMBL/GenBank/DDBJ databases">
        <authorList>
            <person name="Kallberg Y."/>
            <person name="Tangrot J."/>
            <person name="Rosling A."/>
        </authorList>
    </citation>
    <scope>NUCLEOTIDE SEQUENCE [LARGE SCALE GENOMIC DNA]</scope>
    <source>
        <strain evidence="1 2">120-4 pot B 10/14</strain>
    </source>
</reference>
<evidence type="ECO:0000313" key="1">
    <source>
        <dbReference type="EMBL" id="CAG8771653.1"/>
    </source>
</evidence>
<accession>A0ABN7VHC8</accession>
<name>A0ABN7VHC8_GIGMA</name>
<gene>
    <name evidence="1" type="ORF">GMARGA_LOCUS18586</name>
</gene>
<dbReference type="Proteomes" id="UP000789901">
    <property type="component" value="Unassembled WGS sequence"/>
</dbReference>